<dbReference type="InterPro" id="IPR001314">
    <property type="entry name" value="Peptidase_S1A"/>
</dbReference>
<accession>A0A388LL17</accession>
<comment type="caution">
    <text evidence="9">The sequence shown here is derived from an EMBL/GenBank/DDBJ whole genome shotgun (WGS) entry which is preliminary data.</text>
</comment>
<dbReference type="GO" id="GO:0005615">
    <property type="term" value="C:extracellular space"/>
    <property type="evidence" value="ECO:0007669"/>
    <property type="project" value="TreeGrafter"/>
</dbReference>
<keyword evidence="6" id="KW-0720">Serine protease</keyword>
<evidence type="ECO:0000313" key="10">
    <source>
        <dbReference type="Proteomes" id="UP000265515"/>
    </source>
</evidence>
<evidence type="ECO:0000256" key="1">
    <source>
        <dbReference type="ARBA" id="ARBA00004613"/>
    </source>
</evidence>
<evidence type="ECO:0000256" key="4">
    <source>
        <dbReference type="ARBA" id="ARBA00022801"/>
    </source>
</evidence>
<dbReference type="InterPro" id="IPR009003">
    <property type="entry name" value="Peptidase_S1_PA"/>
</dbReference>
<organism evidence="9 10">
    <name type="scientific">Chara braunii</name>
    <name type="common">Braun's stonewort</name>
    <dbReference type="NCBI Taxonomy" id="69332"/>
    <lineage>
        <taxon>Eukaryota</taxon>
        <taxon>Viridiplantae</taxon>
        <taxon>Streptophyta</taxon>
        <taxon>Charophyceae</taxon>
        <taxon>Charales</taxon>
        <taxon>Characeae</taxon>
        <taxon>Chara</taxon>
    </lineage>
</organism>
<evidence type="ECO:0000256" key="6">
    <source>
        <dbReference type="RuleBase" id="RU363034"/>
    </source>
</evidence>
<dbReference type="PRINTS" id="PR00722">
    <property type="entry name" value="CHYMOTRYPSIN"/>
</dbReference>
<dbReference type="EMBL" id="BFEA01000425">
    <property type="protein sequence ID" value="GBG83020.1"/>
    <property type="molecule type" value="Genomic_DNA"/>
</dbReference>
<keyword evidence="2" id="KW-0964">Secreted</keyword>
<dbReference type="InterPro" id="IPR043504">
    <property type="entry name" value="Peptidase_S1_PA_chymotrypsin"/>
</dbReference>
<dbReference type="GO" id="GO:0006508">
    <property type="term" value="P:proteolysis"/>
    <property type="evidence" value="ECO:0007669"/>
    <property type="project" value="UniProtKB-KW"/>
</dbReference>
<dbReference type="FunFam" id="2.40.10.10:FF:000002">
    <property type="entry name" value="Transmembrane protease serine"/>
    <property type="match status" value="1"/>
</dbReference>
<dbReference type="Proteomes" id="UP000265515">
    <property type="component" value="Unassembled WGS sequence"/>
</dbReference>
<keyword evidence="3 6" id="KW-0645">Protease</keyword>
<feature type="chain" id="PRO_5017404804" description="Peptidase S1 domain-containing protein" evidence="7">
    <location>
        <begin position="28"/>
        <end position="484"/>
    </location>
</feature>
<dbReference type="InterPro" id="IPR050127">
    <property type="entry name" value="Serine_Proteases_S1"/>
</dbReference>
<evidence type="ECO:0000313" key="9">
    <source>
        <dbReference type="EMBL" id="GBG83020.1"/>
    </source>
</evidence>
<dbReference type="Pfam" id="PF00089">
    <property type="entry name" value="Trypsin"/>
    <property type="match status" value="1"/>
</dbReference>
<dbReference type="SMART" id="SM00020">
    <property type="entry name" value="Tryp_SPc"/>
    <property type="match status" value="1"/>
</dbReference>
<comment type="subcellular location">
    <subcellularLocation>
        <location evidence="1">Secreted</location>
    </subcellularLocation>
</comment>
<proteinExistence type="predicted"/>
<dbReference type="SUPFAM" id="SSF50494">
    <property type="entry name" value="Trypsin-like serine proteases"/>
    <property type="match status" value="1"/>
</dbReference>
<dbReference type="InterPro" id="IPR001254">
    <property type="entry name" value="Trypsin_dom"/>
</dbReference>
<name>A0A388LL17_CHABU</name>
<evidence type="ECO:0000256" key="3">
    <source>
        <dbReference type="ARBA" id="ARBA00022670"/>
    </source>
</evidence>
<dbReference type="OrthoDB" id="512168at2759"/>
<protein>
    <recommendedName>
        <fullName evidence="8">Peptidase S1 domain-containing protein</fullName>
    </recommendedName>
</protein>
<evidence type="ECO:0000259" key="8">
    <source>
        <dbReference type="PROSITE" id="PS50240"/>
    </source>
</evidence>
<gene>
    <name evidence="9" type="ORF">CBR_g36639</name>
</gene>
<sequence>MESFSFQQLRAYRTAAILLSLVLAVDAVARASYGAESSPHRHRQSESVAGRRWGGAFMEYAHGHVDARMDQQTKDERIVGGAKTNRTAFPYIVLLSILKDNDEFFCGGTLIDRQYVVTAAHCVLNSSVLVVPARSITVYAGSTLQKQGTKVGVNRVWSHPSFNFYANDVALLQLRSALRITPTVMPIKLAYDDTPLKDGSDLSISGWGSLSAGAGSVAANLQGATVNYLPNGCGRYKKPDYSEYVPSVMICAGCNAGRVDTCQGDSGGPLTTLSVSNGCPILAGLTSFGEGCADAGFPGVYTRLSSQVSWLEKQAGRVFRSQYAMAPPSTCDTCAGATKGKCGLAPGFNANACQIEGYLASAFVVRLKTCSKSATGASLPIEALFNPVSFGTFKPTGSVFFLRSQSEGSSTVNLGGVNVIVPLSGPVDFRNGTFYRSYWRTLWLPDADVPTRTCSNYYTYAAAYISSDKKFIQVSNTMRTTRSV</sequence>
<feature type="signal peptide" evidence="7">
    <location>
        <begin position="1"/>
        <end position="27"/>
    </location>
</feature>
<evidence type="ECO:0000256" key="5">
    <source>
        <dbReference type="ARBA" id="ARBA00023157"/>
    </source>
</evidence>
<dbReference type="AlphaFoldDB" id="A0A388LL17"/>
<dbReference type="CDD" id="cd00190">
    <property type="entry name" value="Tryp_SPc"/>
    <property type="match status" value="1"/>
</dbReference>
<keyword evidence="4 6" id="KW-0378">Hydrolase</keyword>
<dbReference type="PROSITE" id="PS00134">
    <property type="entry name" value="TRYPSIN_HIS"/>
    <property type="match status" value="1"/>
</dbReference>
<feature type="domain" description="Peptidase S1" evidence="8">
    <location>
        <begin position="78"/>
        <end position="316"/>
    </location>
</feature>
<evidence type="ECO:0000256" key="7">
    <source>
        <dbReference type="SAM" id="SignalP"/>
    </source>
</evidence>
<keyword evidence="7" id="KW-0732">Signal</keyword>
<dbReference type="FunFam" id="2.40.10.10:FF:000068">
    <property type="entry name" value="transmembrane protease serine 2"/>
    <property type="match status" value="1"/>
</dbReference>
<evidence type="ECO:0000256" key="2">
    <source>
        <dbReference type="ARBA" id="ARBA00022525"/>
    </source>
</evidence>
<keyword evidence="5" id="KW-1015">Disulfide bond</keyword>
<dbReference type="PROSITE" id="PS00135">
    <property type="entry name" value="TRYPSIN_SER"/>
    <property type="match status" value="1"/>
</dbReference>
<dbReference type="PROSITE" id="PS50240">
    <property type="entry name" value="TRYPSIN_DOM"/>
    <property type="match status" value="1"/>
</dbReference>
<keyword evidence="10" id="KW-1185">Reference proteome</keyword>
<dbReference type="STRING" id="69332.A0A388LL17"/>
<dbReference type="PANTHER" id="PTHR24264">
    <property type="entry name" value="TRYPSIN-RELATED"/>
    <property type="match status" value="1"/>
</dbReference>
<dbReference type="InterPro" id="IPR033116">
    <property type="entry name" value="TRYPSIN_SER"/>
</dbReference>
<dbReference type="GO" id="GO:0004252">
    <property type="term" value="F:serine-type endopeptidase activity"/>
    <property type="evidence" value="ECO:0007669"/>
    <property type="project" value="InterPro"/>
</dbReference>
<reference evidence="9 10" key="1">
    <citation type="journal article" date="2018" name="Cell">
        <title>The Chara Genome: Secondary Complexity and Implications for Plant Terrestrialization.</title>
        <authorList>
            <person name="Nishiyama T."/>
            <person name="Sakayama H."/>
            <person name="Vries J.D."/>
            <person name="Buschmann H."/>
            <person name="Saint-Marcoux D."/>
            <person name="Ullrich K.K."/>
            <person name="Haas F.B."/>
            <person name="Vanderstraeten L."/>
            <person name="Becker D."/>
            <person name="Lang D."/>
            <person name="Vosolsobe S."/>
            <person name="Rombauts S."/>
            <person name="Wilhelmsson P.K.I."/>
            <person name="Janitza P."/>
            <person name="Kern R."/>
            <person name="Heyl A."/>
            <person name="Rumpler F."/>
            <person name="Villalobos L.I.A.C."/>
            <person name="Clay J.M."/>
            <person name="Skokan R."/>
            <person name="Toyoda A."/>
            <person name="Suzuki Y."/>
            <person name="Kagoshima H."/>
            <person name="Schijlen E."/>
            <person name="Tajeshwar N."/>
            <person name="Catarino B."/>
            <person name="Hetherington A.J."/>
            <person name="Saltykova A."/>
            <person name="Bonnot C."/>
            <person name="Breuninger H."/>
            <person name="Symeonidi A."/>
            <person name="Radhakrishnan G.V."/>
            <person name="Van Nieuwerburgh F."/>
            <person name="Deforce D."/>
            <person name="Chang C."/>
            <person name="Karol K.G."/>
            <person name="Hedrich R."/>
            <person name="Ulvskov P."/>
            <person name="Glockner G."/>
            <person name="Delwiche C.F."/>
            <person name="Petrasek J."/>
            <person name="Van de Peer Y."/>
            <person name="Friml J."/>
            <person name="Beilby M."/>
            <person name="Dolan L."/>
            <person name="Kohara Y."/>
            <person name="Sugano S."/>
            <person name="Fujiyama A."/>
            <person name="Delaux P.-M."/>
            <person name="Quint M."/>
            <person name="TheiBen G."/>
            <person name="Hagemann M."/>
            <person name="Harholt J."/>
            <person name="Dunand C."/>
            <person name="Zachgo S."/>
            <person name="Langdale J."/>
            <person name="Maumus F."/>
            <person name="Straeten D.V.D."/>
            <person name="Gould S.B."/>
            <person name="Rensing S.A."/>
        </authorList>
    </citation>
    <scope>NUCLEOTIDE SEQUENCE [LARGE SCALE GENOMIC DNA]</scope>
    <source>
        <strain evidence="9 10">S276</strain>
    </source>
</reference>
<dbReference type="InterPro" id="IPR018114">
    <property type="entry name" value="TRYPSIN_HIS"/>
</dbReference>
<dbReference type="Gene3D" id="2.40.10.10">
    <property type="entry name" value="Trypsin-like serine proteases"/>
    <property type="match status" value="1"/>
</dbReference>
<dbReference type="PANTHER" id="PTHR24264:SF65">
    <property type="entry name" value="SRCR DOMAIN-CONTAINING PROTEIN"/>
    <property type="match status" value="1"/>
</dbReference>
<dbReference type="Gramene" id="GBG83020">
    <property type="protein sequence ID" value="GBG83020"/>
    <property type="gene ID" value="CBR_g36639"/>
</dbReference>